<proteinExistence type="predicted"/>
<feature type="transmembrane region" description="Helical" evidence="2">
    <location>
        <begin position="142"/>
        <end position="168"/>
    </location>
</feature>
<feature type="compositionally biased region" description="Basic and acidic residues" evidence="1">
    <location>
        <begin position="331"/>
        <end position="343"/>
    </location>
</feature>
<evidence type="ECO:0000313" key="4">
    <source>
        <dbReference type="EMBL" id="TBU55106.1"/>
    </source>
</evidence>
<feature type="domain" description="DUF6533" evidence="3">
    <location>
        <begin position="42"/>
        <end position="86"/>
    </location>
</feature>
<reference evidence="4 5" key="1">
    <citation type="submission" date="2019-01" db="EMBL/GenBank/DDBJ databases">
        <title>Draft genome sequences of three monokaryotic isolates of the white-rot basidiomycete fungus Dichomitus squalens.</title>
        <authorList>
            <consortium name="DOE Joint Genome Institute"/>
            <person name="Lopez S.C."/>
            <person name="Andreopoulos B."/>
            <person name="Pangilinan J."/>
            <person name="Lipzen A."/>
            <person name="Riley R."/>
            <person name="Ahrendt S."/>
            <person name="Ng V."/>
            <person name="Barry K."/>
            <person name="Daum C."/>
            <person name="Grigoriev I.V."/>
            <person name="Hilden K.S."/>
            <person name="Makela M.R."/>
            <person name="de Vries R.P."/>
        </authorList>
    </citation>
    <scope>NUCLEOTIDE SEQUENCE [LARGE SCALE GENOMIC DNA]</scope>
    <source>
        <strain evidence="4 5">CBS 464.89</strain>
    </source>
</reference>
<evidence type="ECO:0000256" key="2">
    <source>
        <dbReference type="SAM" id="Phobius"/>
    </source>
</evidence>
<keyword evidence="5" id="KW-1185">Reference proteome</keyword>
<keyword evidence="2" id="KW-0812">Transmembrane</keyword>
<feature type="transmembrane region" description="Helical" evidence="2">
    <location>
        <begin position="107"/>
        <end position="130"/>
    </location>
</feature>
<feature type="region of interest" description="Disordered" evidence="1">
    <location>
        <begin position="326"/>
        <end position="356"/>
    </location>
</feature>
<protein>
    <recommendedName>
        <fullName evidence="3">DUF6533 domain-containing protein</fullName>
    </recommendedName>
</protein>
<dbReference type="EMBL" id="ML145175">
    <property type="protein sequence ID" value="TBU55106.1"/>
    <property type="molecule type" value="Genomic_DNA"/>
</dbReference>
<accession>A0A4Q9PLU8</accession>
<sequence>MDAPNISELLLSDMIMSNLSDLLHTFTVQGDWGFYLLRVNKYFKAASVTLLVLEAFSTLPDEVALVWTSDFSALNVLFFLNKYWPFAEEIIDQIMAFGVTSNLHLCMIHWGVLSWTYLAGTLCSEAILLVRTGAIWGWSKYIILLLGGGVASILLFCFYVVYTSNIHVQFPPESMMRMTGCIAADTEVWPAFVGMCLGEIAIFTLTFMKWYQERLASTRISVRTQALLRGLQYCLVPGATRSNLLTVMYHDGALAYLVVKAVWIANLLMTVLAPVELSTSLMMPLRIVHSTVCTRVLLNIRKFAAARRRGGTSLEQSRAWDLAAQSCPFPGEDRHDPPTHEDQPIPPAPRPMMISP</sequence>
<evidence type="ECO:0000313" key="5">
    <source>
        <dbReference type="Proteomes" id="UP000292082"/>
    </source>
</evidence>
<dbReference type="STRING" id="114155.A0A4Q9PLU8"/>
<dbReference type="AlphaFoldDB" id="A0A4Q9PLU8"/>
<dbReference type="Pfam" id="PF20151">
    <property type="entry name" value="DUF6533"/>
    <property type="match status" value="1"/>
</dbReference>
<organism evidence="4 5">
    <name type="scientific">Dichomitus squalens</name>
    <dbReference type="NCBI Taxonomy" id="114155"/>
    <lineage>
        <taxon>Eukaryota</taxon>
        <taxon>Fungi</taxon>
        <taxon>Dikarya</taxon>
        <taxon>Basidiomycota</taxon>
        <taxon>Agaricomycotina</taxon>
        <taxon>Agaricomycetes</taxon>
        <taxon>Polyporales</taxon>
        <taxon>Polyporaceae</taxon>
        <taxon>Dichomitus</taxon>
    </lineage>
</organism>
<name>A0A4Q9PLU8_9APHY</name>
<evidence type="ECO:0000259" key="3">
    <source>
        <dbReference type="Pfam" id="PF20151"/>
    </source>
</evidence>
<dbReference type="InterPro" id="IPR045340">
    <property type="entry name" value="DUF6533"/>
</dbReference>
<gene>
    <name evidence="4" type="ORF">BD310DRAFT_969442</name>
</gene>
<keyword evidence="2" id="KW-0472">Membrane</keyword>
<feature type="transmembrane region" description="Helical" evidence="2">
    <location>
        <begin position="188"/>
        <end position="211"/>
    </location>
</feature>
<keyword evidence="2" id="KW-1133">Transmembrane helix</keyword>
<dbReference type="Proteomes" id="UP000292082">
    <property type="component" value="Unassembled WGS sequence"/>
</dbReference>
<feature type="transmembrane region" description="Helical" evidence="2">
    <location>
        <begin position="253"/>
        <end position="275"/>
    </location>
</feature>
<evidence type="ECO:0000256" key="1">
    <source>
        <dbReference type="SAM" id="MobiDB-lite"/>
    </source>
</evidence>